<name>A0ABV8KU68_9ACTN</name>
<sequence>MLTKLRDLLGYPPLYIALQRGIGTDRLCQRCLDSLGLGPGDLLLDVGCGPAYYLDRLPEGVRYLGFDISTRYVDYATRRWGHRARFVNGTFTEAQLATLPPVNAVMMVGLLHHLSDREAEDLLELAARALAPEGTVVSVDNCFEPEQGRVARWMSAHDRGQHVREPESLVALAQKVFKTVDGTVIRGITRIPYSFWMMRMGNPLPRPDLDRSVE</sequence>
<dbReference type="CDD" id="cd02440">
    <property type="entry name" value="AdoMet_MTases"/>
    <property type="match status" value="1"/>
</dbReference>
<dbReference type="EMBL" id="JBHSBN010000024">
    <property type="protein sequence ID" value="MFC4109415.1"/>
    <property type="molecule type" value="Genomic_DNA"/>
</dbReference>
<dbReference type="Pfam" id="PF13649">
    <property type="entry name" value="Methyltransf_25"/>
    <property type="match status" value="1"/>
</dbReference>
<feature type="domain" description="Methyltransferase" evidence="2">
    <location>
        <begin position="44"/>
        <end position="134"/>
    </location>
</feature>
<keyword evidence="4" id="KW-1185">Reference proteome</keyword>
<dbReference type="GO" id="GO:0061542">
    <property type="term" value="F:3-demethylubiquinol 3-O-methyltransferase activity"/>
    <property type="evidence" value="ECO:0007669"/>
    <property type="project" value="UniProtKB-EC"/>
</dbReference>
<dbReference type="PANTHER" id="PTHR43861">
    <property type="entry name" value="TRANS-ACONITATE 2-METHYLTRANSFERASE-RELATED"/>
    <property type="match status" value="1"/>
</dbReference>
<accession>A0ABV8KU68</accession>
<gene>
    <name evidence="3" type="ORF">ACFOX0_26230</name>
</gene>
<dbReference type="InterPro" id="IPR041698">
    <property type="entry name" value="Methyltransf_25"/>
</dbReference>
<dbReference type="InterPro" id="IPR029063">
    <property type="entry name" value="SAM-dependent_MTases_sf"/>
</dbReference>
<keyword evidence="1 3" id="KW-0808">Transferase</keyword>
<evidence type="ECO:0000259" key="2">
    <source>
        <dbReference type="Pfam" id="PF13649"/>
    </source>
</evidence>
<comment type="caution">
    <text evidence="3">The sequence shown here is derived from an EMBL/GenBank/DDBJ whole genome shotgun (WGS) entry which is preliminary data.</text>
</comment>
<evidence type="ECO:0000313" key="4">
    <source>
        <dbReference type="Proteomes" id="UP001595868"/>
    </source>
</evidence>
<dbReference type="EC" id="2.1.1.222" evidence="3"/>
<reference evidence="4" key="1">
    <citation type="journal article" date="2019" name="Int. J. Syst. Evol. Microbiol.">
        <title>The Global Catalogue of Microorganisms (GCM) 10K type strain sequencing project: providing services to taxonomists for standard genome sequencing and annotation.</title>
        <authorList>
            <consortium name="The Broad Institute Genomics Platform"/>
            <consortium name="The Broad Institute Genome Sequencing Center for Infectious Disease"/>
            <person name="Wu L."/>
            <person name="Ma J."/>
        </authorList>
    </citation>
    <scope>NUCLEOTIDE SEQUENCE [LARGE SCALE GENOMIC DNA]</scope>
    <source>
        <strain evidence="4">2902at01</strain>
    </source>
</reference>
<dbReference type="GO" id="GO:0102208">
    <property type="term" value="F:2-polyprenyl-6-hydroxyphenol methylase activity"/>
    <property type="evidence" value="ECO:0007669"/>
    <property type="project" value="UniProtKB-EC"/>
</dbReference>
<keyword evidence="3" id="KW-0489">Methyltransferase</keyword>
<proteinExistence type="predicted"/>
<organism evidence="3 4">
    <name type="scientific">Micromonospora zhanjiangensis</name>
    <dbReference type="NCBI Taxonomy" id="1522057"/>
    <lineage>
        <taxon>Bacteria</taxon>
        <taxon>Bacillati</taxon>
        <taxon>Actinomycetota</taxon>
        <taxon>Actinomycetes</taxon>
        <taxon>Micromonosporales</taxon>
        <taxon>Micromonosporaceae</taxon>
        <taxon>Micromonospora</taxon>
    </lineage>
</organism>
<dbReference type="GO" id="GO:0032259">
    <property type="term" value="P:methylation"/>
    <property type="evidence" value="ECO:0007669"/>
    <property type="project" value="UniProtKB-KW"/>
</dbReference>
<dbReference type="EC" id="2.1.1.64" evidence="3"/>
<dbReference type="Gene3D" id="3.40.50.150">
    <property type="entry name" value="Vaccinia Virus protein VP39"/>
    <property type="match status" value="1"/>
</dbReference>
<protein>
    <submittedName>
        <fullName evidence="3">Class I SAM-dependent methyltransferase</fullName>
        <ecNumber evidence="3">2.1.1.222</ecNumber>
        <ecNumber evidence="3">2.1.1.64</ecNumber>
    </submittedName>
</protein>
<dbReference type="SUPFAM" id="SSF53335">
    <property type="entry name" value="S-adenosyl-L-methionine-dependent methyltransferases"/>
    <property type="match status" value="1"/>
</dbReference>
<dbReference type="RefSeq" id="WP_377550739.1">
    <property type="nucleotide sequence ID" value="NZ_JBHSBN010000024.1"/>
</dbReference>
<evidence type="ECO:0000256" key="1">
    <source>
        <dbReference type="ARBA" id="ARBA00022679"/>
    </source>
</evidence>
<evidence type="ECO:0000313" key="3">
    <source>
        <dbReference type="EMBL" id="MFC4109415.1"/>
    </source>
</evidence>
<dbReference type="Proteomes" id="UP001595868">
    <property type="component" value="Unassembled WGS sequence"/>
</dbReference>